<evidence type="ECO:0000259" key="4">
    <source>
        <dbReference type="Pfam" id="PF03446"/>
    </source>
</evidence>
<protein>
    <recommendedName>
        <fullName evidence="8">Oxidoreductase</fullName>
    </recommendedName>
</protein>
<evidence type="ECO:0000313" key="6">
    <source>
        <dbReference type="EMBL" id="ARP80600.1"/>
    </source>
</evidence>
<dbReference type="Pfam" id="PF03446">
    <property type="entry name" value="NAD_binding_2"/>
    <property type="match status" value="1"/>
</dbReference>
<keyword evidence="1" id="KW-0560">Oxidoreductase</keyword>
<evidence type="ECO:0000256" key="3">
    <source>
        <dbReference type="PIRSR" id="PIRSR000103-1"/>
    </source>
</evidence>
<sequence length="288" mass="29701">MGVLGIGIMGSAIAANLVKAGFQVIGYDPLPAARAALESAGGLAVSTPEHAIREARCLILCLPSEAALCEVSRQIAAAGRDGLIVAETSTLPIPAKQQAADLLSARGITLLDTPLSGTGAQAVTRDLVVYASGDAAAVEAMKEVFDGFARVTYNIGAFGNGMRMKLMANLLVAIHNISTAEALLMGQRMGIDMDLAVQVLADGAGGSRMLQVRGPAMAAGTWDEATMKVSIWQKDMKLIAAALADANVPAPLFSACIPVYNAAMGMGHGESDTAAVYDVLEKMSALKR</sequence>
<dbReference type="Gene3D" id="1.10.1040.10">
    <property type="entry name" value="N-(1-d-carboxylethyl)-l-norvaline Dehydrogenase, domain 2"/>
    <property type="match status" value="1"/>
</dbReference>
<dbReference type="SUPFAM" id="SSF51735">
    <property type="entry name" value="NAD(P)-binding Rossmann-fold domains"/>
    <property type="match status" value="1"/>
</dbReference>
<dbReference type="InterPro" id="IPR008927">
    <property type="entry name" value="6-PGluconate_DH-like_C_sf"/>
</dbReference>
<evidence type="ECO:0008006" key="8">
    <source>
        <dbReference type="Google" id="ProtNLM"/>
    </source>
</evidence>
<keyword evidence="7" id="KW-1185">Reference proteome</keyword>
<dbReference type="InterPro" id="IPR036291">
    <property type="entry name" value="NAD(P)-bd_dom_sf"/>
</dbReference>
<evidence type="ECO:0000259" key="5">
    <source>
        <dbReference type="Pfam" id="PF14833"/>
    </source>
</evidence>
<dbReference type="Gene3D" id="3.40.50.720">
    <property type="entry name" value="NAD(P)-binding Rossmann-like Domain"/>
    <property type="match status" value="1"/>
</dbReference>
<dbReference type="InterPro" id="IPR029154">
    <property type="entry name" value="HIBADH-like_NADP-bd"/>
</dbReference>
<dbReference type="STRING" id="1416806.CAL12_06970"/>
<feature type="domain" description="3-hydroxyisobutyrate dehydrogenase-like NAD-binding" evidence="5">
    <location>
        <begin position="159"/>
        <end position="279"/>
    </location>
</feature>
<feature type="active site" evidence="3">
    <location>
        <position position="165"/>
    </location>
</feature>
<dbReference type="AlphaFoldDB" id="A0A1W6YHR5"/>
<dbReference type="GO" id="GO:0016491">
    <property type="term" value="F:oxidoreductase activity"/>
    <property type="evidence" value="ECO:0007669"/>
    <property type="project" value="UniProtKB-KW"/>
</dbReference>
<dbReference type="EMBL" id="CP021108">
    <property type="protein sequence ID" value="ARP80600.1"/>
    <property type="molecule type" value="Genomic_DNA"/>
</dbReference>
<dbReference type="PANTHER" id="PTHR43060:SF15">
    <property type="entry name" value="3-HYDROXYISOBUTYRATE DEHYDROGENASE-LIKE 1, MITOCHONDRIAL-RELATED"/>
    <property type="match status" value="1"/>
</dbReference>
<accession>A0A1W6YHR5</accession>
<dbReference type="Pfam" id="PF14833">
    <property type="entry name" value="NAD_binding_11"/>
    <property type="match status" value="1"/>
</dbReference>
<dbReference type="PIRSF" id="PIRSF000103">
    <property type="entry name" value="HIBADH"/>
    <property type="match status" value="1"/>
</dbReference>
<dbReference type="InterPro" id="IPR013328">
    <property type="entry name" value="6PGD_dom2"/>
</dbReference>
<organism evidence="6 7">
    <name type="scientific">Bordetella genomosp. 8</name>
    <dbReference type="NCBI Taxonomy" id="1416806"/>
    <lineage>
        <taxon>Bacteria</taxon>
        <taxon>Pseudomonadati</taxon>
        <taxon>Pseudomonadota</taxon>
        <taxon>Betaproteobacteria</taxon>
        <taxon>Burkholderiales</taxon>
        <taxon>Alcaligenaceae</taxon>
        <taxon>Bordetella</taxon>
    </lineage>
</organism>
<dbReference type="GO" id="GO:0050661">
    <property type="term" value="F:NADP binding"/>
    <property type="evidence" value="ECO:0007669"/>
    <property type="project" value="InterPro"/>
</dbReference>
<keyword evidence="2" id="KW-0520">NAD</keyword>
<gene>
    <name evidence="6" type="ORF">CAL12_06970</name>
</gene>
<name>A0A1W6YHR5_9BORD</name>
<dbReference type="InterPro" id="IPR015815">
    <property type="entry name" value="HIBADH-related"/>
</dbReference>
<evidence type="ECO:0000256" key="2">
    <source>
        <dbReference type="ARBA" id="ARBA00023027"/>
    </source>
</evidence>
<dbReference type="GO" id="GO:0051287">
    <property type="term" value="F:NAD binding"/>
    <property type="evidence" value="ECO:0007669"/>
    <property type="project" value="InterPro"/>
</dbReference>
<dbReference type="PANTHER" id="PTHR43060">
    <property type="entry name" value="3-HYDROXYISOBUTYRATE DEHYDROGENASE-LIKE 1, MITOCHONDRIAL-RELATED"/>
    <property type="match status" value="1"/>
</dbReference>
<proteinExistence type="predicted"/>
<dbReference type="Proteomes" id="UP000194151">
    <property type="component" value="Chromosome"/>
</dbReference>
<evidence type="ECO:0000313" key="7">
    <source>
        <dbReference type="Proteomes" id="UP000194151"/>
    </source>
</evidence>
<dbReference type="InterPro" id="IPR006115">
    <property type="entry name" value="6PGDH_NADP-bd"/>
</dbReference>
<dbReference type="SUPFAM" id="SSF48179">
    <property type="entry name" value="6-phosphogluconate dehydrogenase C-terminal domain-like"/>
    <property type="match status" value="1"/>
</dbReference>
<feature type="domain" description="6-phosphogluconate dehydrogenase NADP-binding" evidence="4">
    <location>
        <begin position="2"/>
        <end position="156"/>
    </location>
</feature>
<evidence type="ECO:0000256" key="1">
    <source>
        <dbReference type="ARBA" id="ARBA00023002"/>
    </source>
</evidence>
<reference evidence="6 7" key="1">
    <citation type="submission" date="2017-05" db="EMBL/GenBank/DDBJ databases">
        <title>Complete and WGS of Bordetella genogroups.</title>
        <authorList>
            <person name="Spilker T."/>
            <person name="LiPuma J."/>
        </authorList>
    </citation>
    <scope>NUCLEOTIDE SEQUENCE [LARGE SCALE GENOMIC DNA]</scope>
    <source>
        <strain evidence="6 7">AU19157</strain>
    </source>
</reference>
<dbReference type="KEGG" id="bgv:CAL12_06970"/>